<name>A0A423PUL5_9GAMM</name>
<feature type="region of interest" description="Disordered" evidence="3">
    <location>
        <begin position="115"/>
        <end position="142"/>
    </location>
</feature>
<evidence type="ECO:0000256" key="2">
    <source>
        <dbReference type="HAMAP-Rule" id="MF_00003"/>
    </source>
</evidence>
<dbReference type="PANTHER" id="PTHR33515:SF1">
    <property type="entry name" value="RIBOSOME-BINDING FACTOR A, CHLOROPLASTIC-RELATED"/>
    <property type="match status" value="1"/>
</dbReference>
<gene>
    <name evidence="2" type="primary">rbfA</name>
    <name evidence="4" type="ORF">SAJA_06530</name>
</gene>
<dbReference type="NCBIfam" id="TIGR00082">
    <property type="entry name" value="rbfA"/>
    <property type="match status" value="1"/>
</dbReference>
<evidence type="ECO:0000313" key="4">
    <source>
        <dbReference type="EMBL" id="ROO29288.1"/>
    </source>
</evidence>
<dbReference type="GO" id="GO:0043024">
    <property type="term" value="F:ribosomal small subunit binding"/>
    <property type="evidence" value="ECO:0007669"/>
    <property type="project" value="TreeGrafter"/>
</dbReference>
<dbReference type="FunCoup" id="A0A423PUL5">
    <property type="interactions" value="473"/>
</dbReference>
<keyword evidence="5" id="KW-1185">Reference proteome</keyword>
<comment type="function">
    <text evidence="2">One of several proteins that assist in the late maturation steps of the functional core of the 30S ribosomal subunit. Associates with free 30S ribosomal subunits (but not with 30S subunits that are part of 70S ribosomes or polysomes). Required for efficient processing of 16S rRNA. May interact with the 5'-terminal helix region of 16S rRNA.</text>
</comment>
<evidence type="ECO:0000256" key="3">
    <source>
        <dbReference type="SAM" id="MobiDB-lite"/>
    </source>
</evidence>
<dbReference type="EMBL" id="AYKG01000016">
    <property type="protein sequence ID" value="ROO29288.1"/>
    <property type="molecule type" value="Genomic_DNA"/>
</dbReference>
<comment type="similarity">
    <text evidence="2">Belongs to the RbfA family.</text>
</comment>
<dbReference type="InParanoid" id="A0A423PUL5"/>
<dbReference type="HAMAP" id="MF_00003">
    <property type="entry name" value="RbfA"/>
    <property type="match status" value="1"/>
</dbReference>
<comment type="subunit">
    <text evidence="2">Monomer. Binds 30S ribosomal subunits, but not 50S ribosomal subunits or 70S ribosomes.</text>
</comment>
<protein>
    <recommendedName>
        <fullName evidence="2">Ribosome-binding factor A</fullName>
    </recommendedName>
</protein>
<dbReference type="AlphaFoldDB" id="A0A423PUL5"/>
<dbReference type="Gene3D" id="3.30.300.20">
    <property type="match status" value="1"/>
</dbReference>
<dbReference type="SUPFAM" id="SSF89919">
    <property type="entry name" value="Ribosome-binding factor A, RbfA"/>
    <property type="match status" value="1"/>
</dbReference>
<comment type="caution">
    <text evidence="4">The sequence shown here is derived from an EMBL/GenBank/DDBJ whole genome shotgun (WGS) entry which is preliminary data.</text>
</comment>
<evidence type="ECO:0000256" key="1">
    <source>
        <dbReference type="ARBA" id="ARBA00022517"/>
    </source>
</evidence>
<comment type="subcellular location">
    <subcellularLocation>
        <location evidence="2">Cytoplasm</location>
    </subcellularLocation>
</comment>
<dbReference type="InterPro" id="IPR000238">
    <property type="entry name" value="RbfA"/>
</dbReference>
<organism evidence="4 5">
    <name type="scientific">Salinisphaera japonica YTM-1</name>
    <dbReference type="NCBI Taxonomy" id="1209778"/>
    <lineage>
        <taxon>Bacteria</taxon>
        <taxon>Pseudomonadati</taxon>
        <taxon>Pseudomonadota</taxon>
        <taxon>Gammaproteobacteria</taxon>
        <taxon>Salinisphaerales</taxon>
        <taxon>Salinisphaeraceae</taxon>
        <taxon>Salinisphaera</taxon>
    </lineage>
</organism>
<reference evidence="4 5" key="1">
    <citation type="submission" date="2013-10" db="EMBL/GenBank/DDBJ databases">
        <title>Salinisphaera japonica YTM-1 Genome Sequencing.</title>
        <authorList>
            <person name="Lai Q."/>
            <person name="Li C."/>
            <person name="Shao Z."/>
        </authorList>
    </citation>
    <scope>NUCLEOTIDE SEQUENCE [LARGE SCALE GENOMIC DNA]</scope>
    <source>
        <strain evidence="4 5">YTM-1</strain>
    </source>
</reference>
<dbReference type="GO" id="GO:0030490">
    <property type="term" value="P:maturation of SSU-rRNA"/>
    <property type="evidence" value="ECO:0007669"/>
    <property type="project" value="UniProtKB-UniRule"/>
</dbReference>
<dbReference type="InterPro" id="IPR015946">
    <property type="entry name" value="KH_dom-like_a/b"/>
</dbReference>
<dbReference type="OrthoDB" id="307788at2"/>
<dbReference type="GO" id="GO:0005829">
    <property type="term" value="C:cytosol"/>
    <property type="evidence" value="ECO:0007669"/>
    <property type="project" value="TreeGrafter"/>
</dbReference>
<accession>A0A423PUL5</accession>
<sequence>MAREFSRRHRVAEELQRELGLLITSEVKDPRVQFVSISEVELSADLQHAKVYVANFDVTADDDRAARAIEGLKAAEGFLKKKLGQRLRLRVMPELRFIEDTTERDAQKMDRLIESAVASDEAVSGEATDTDDGQPPEDRGAS</sequence>
<proteinExistence type="inferred from homology"/>
<dbReference type="Pfam" id="PF02033">
    <property type="entry name" value="RBFA"/>
    <property type="match status" value="1"/>
</dbReference>
<dbReference type="PANTHER" id="PTHR33515">
    <property type="entry name" value="RIBOSOME-BINDING FACTOR A, CHLOROPLASTIC-RELATED"/>
    <property type="match status" value="1"/>
</dbReference>
<keyword evidence="2" id="KW-0963">Cytoplasm</keyword>
<dbReference type="RefSeq" id="WP_123657837.1">
    <property type="nucleotide sequence ID" value="NZ_AYKG01000016.1"/>
</dbReference>
<dbReference type="InterPro" id="IPR023799">
    <property type="entry name" value="RbfA_dom_sf"/>
</dbReference>
<dbReference type="PROSITE" id="PS01319">
    <property type="entry name" value="RBFA"/>
    <property type="match status" value="1"/>
</dbReference>
<dbReference type="Proteomes" id="UP000285310">
    <property type="component" value="Unassembled WGS sequence"/>
</dbReference>
<keyword evidence="1 2" id="KW-0690">Ribosome biogenesis</keyword>
<evidence type="ECO:0000313" key="5">
    <source>
        <dbReference type="Proteomes" id="UP000285310"/>
    </source>
</evidence>
<dbReference type="InterPro" id="IPR020053">
    <property type="entry name" value="Ribosome-bd_factorA_CS"/>
</dbReference>